<comment type="caution">
    <text evidence="1">The sequence shown here is derived from an EMBL/GenBank/DDBJ whole genome shotgun (WGS) entry which is preliminary data.</text>
</comment>
<proteinExistence type="predicted"/>
<keyword evidence="2" id="KW-1185">Reference proteome</keyword>
<accession>A0A370GI64</accession>
<reference evidence="1 2" key="1">
    <citation type="submission" date="2018-07" db="EMBL/GenBank/DDBJ databases">
        <title>Genomic Encyclopedia of Type Strains, Phase IV (KMG-IV): sequencing the most valuable type-strain genomes for metagenomic binning, comparative biology and taxonomic classification.</title>
        <authorList>
            <person name="Goeker M."/>
        </authorList>
    </citation>
    <scope>NUCLEOTIDE SEQUENCE [LARGE SCALE GENOMIC DNA]</scope>
    <source>
        <strain evidence="1 2">DSM 25281</strain>
    </source>
</reference>
<dbReference type="AlphaFoldDB" id="A0A370GI64"/>
<organism evidence="1 2">
    <name type="scientific">Falsibacillus pallidus</name>
    <dbReference type="NCBI Taxonomy" id="493781"/>
    <lineage>
        <taxon>Bacteria</taxon>
        <taxon>Bacillati</taxon>
        <taxon>Bacillota</taxon>
        <taxon>Bacilli</taxon>
        <taxon>Bacillales</taxon>
        <taxon>Bacillaceae</taxon>
        <taxon>Falsibacillus</taxon>
    </lineage>
</organism>
<dbReference type="Proteomes" id="UP000255326">
    <property type="component" value="Unassembled WGS sequence"/>
</dbReference>
<dbReference type="EMBL" id="QQAY01000007">
    <property type="protein sequence ID" value="RDI41613.1"/>
    <property type="molecule type" value="Genomic_DNA"/>
</dbReference>
<protein>
    <submittedName>
        <fullName evidence="1">Uncharacterized protein</fullName>
    </submittedName>
</protein>
<evidence type="ECO:0000313" key="1">
    <source>
        <dbReference type="EMBL" id="RDI41613.1"/>
    </source>
</evidence>
<evidence type="ECO:0000313" key="2">
    <source>
        <dbReference type="Proteomes" id="UP000255326"/>
    </source>
</evidence>
<name>A0A370GI64_9BACI</name>
<sequence>MAEAYAPKDFRYAPERVPYVRALSFYARESSPMRQTSAFMSHCSIFGSTGDLATGSKAIKPINLPTSPAAAGLAIHSAKPYTMTPIIISTAR</sequence>
<gene>
    <name evidence="1" type="ORF">DFR59_10766</name>
</gene>